<evidence type="ECO:0000313" key="2">
    <source>
        <dbReference type="Proteomes" id="UP000237347"/>
    </source>
</evidence>
<keyword evidence="2" id="KW-1185">Reference proteome</keyword>
<evidence type="ECO:0008006" key="3">
    <source>
        <dbReference type="Google" id="ProtNLM"/>
    </source>
</evidence>
<accession>A0AAW0MBQ1</accession>
<sequence length="83" mass="9693">MASPWQTSIIVKLMGKQLGYRALQTRLAGIWRPSGMDHGLWEINTSMFKHGRLIFILEQPRSHPLQFGFDWNTYPLNTITMNF</sequence>
<organism evidence="1 2">
    <name type="scientific">Quercus suber</name>
    <name type="common">Cork oak</name>
    <dbReference type="NCBI Taxonomy" id="58331"/>
    <lineage>
        <taxon>Eukaryota</taxon>
        <taxon>Viridiplantae</taxon>
        <taxon>Streptophyta</taxon>
        <taxon>Embryophyta</taxon>
        <taxon>Tracheophyta</taxon>
        <taxon>Spermatophyta</taxon>
        <taxon>Magnoliopsida</taxon>
        <taxon>eudicotyledons</taxon>
        <taxon>Gunneridae</taxon>
        <taxon>Pentapetalae</taxon>
        <taxon>rosids</taxon>
        <taxon>fabids</taxon>
        <taxon>Fagales</taxon>
        <taxon>Fagaceae</taxon>
        <taxon>Quercus</taxon>
    </lineage>
</organism>
<comment type="caution">
    <text evidence="1">The sequence shown here is derived from an EMBL/GenBank/DDBJ whole genome shotgun (WGS) entry which is preliminary data.</text>
</comment>
<dbReference type="AlphaFoldDB" id="A0AAW0MBQ1"/>
<evidence type="ECO:0000313" key="1">
    <source>
        <dbReference type="EMBL" id="KAK7860203.1"/>
    </source>
</evidence>
<gene>
    <name evidence="1" type="ORF">CFP56_042227</name>
</gene>
<dbReference type="EMBL" id="PKMF04000008">
    <property type="protein sequence ID" value="KAK7860203.1"/>
    <property type="molecule type" value="Genomic_DNA"/>
</dbReference>
<name>A0AAW0MBQ1_QUESU</name>
<dbReference type="Proteomes" id="UP000237347">
    <property type="component" value="Unassembled WGS sequence"/>
</dbReference>
<protein>
    <recommendedName>
        <fullName evidence="3">DUF4283 domain-containing protein</fullName>
    </recommendedName>
</protein>
<reference evidence="1 2" key="1">
    <citation type="journal article" date="2018" name="Sci. Data">
        <title>The draft genome sequence of cork oak.</title>
        <authorList>
            <person name="Ramos A.M."/>
            <person name="Usie A."/>
            <person name="Barbosa P."/>
            <person name="Barros P.M."/>
            <person name="Capote T."/>
            <person name="Chaves I."/>
            <person name="Simoes F."/>
            <person name="Abreu I."/>
            <person name="Carrasquinho I."/>
            <person name="Faro C."/>
            <person name="Guimaraes J.B."/>
            <person name="Mendonca D."/>
            <person name="Nobrega F."/>
            <person name="Rodrigues L."/>
            <person name="Saibo N.J.M."/>
            <person name="Varela M.C."/>
            <person name="Egas C."/>
            <person name="Matos J."/>
            <person name="Miguel C.M."/>
            <person name="Oliveira M.M."/>
            <person name="Ricardo C.P."/>
            <person name="Goncalves S."/>
        </authorList>
    </citation>
    <scope>NUCLEOTIDE SEQUENCE [LARGE SCALE GENOMIC DNA]</scope>
    <source>
        <strain evidence="2">cv. HL8</strain>
    </source>
</reference>
<proteinExistence type="predicted"/>